<organism evidence="1">
    <name type="scientific">Bifidobacterium dentium</name>
    <dbReference type="NCBI Taxonomy" id="1689"/>
    <lineage>
        <taxon>Bacteria</taxon>
        <taxon>Bacillati</taxon>
        <taxon>Actinomycetota</taxon>
        <taxon>Actinomycetes</taxon>
        <taxon>Bifidobacteriales</taxon>
        <taxon>Bifidobacteriaceae</taxon>
        <taxon>Bifidobacterium</taxon>
    </lineage>
</organism>
<name>A0A6N2SQ80_9BIFI</name>
<sequence length="99" mass="11169">MGIRHALCAKHGDQVAESLDDDDVNEIHRDAAEDFSANRRLSDMISFVAAEEIDKWLRTFVASRSLSANPTMASGTTVFLDDCIMFVMMQSSRKTRKER</sequence>
<reference evidence="1" key="1">
    <citation type="submission" date="2019-11" db="EMBL/GenBank/DDBJ databases">
        <authorList>
            <person name="Feng L."/>
        </authorList>
    </citation>
    <scope>NUCLEOTIDE SEQUENCE</scope>
    <source>
        <strain evidence="1">BdentiumLFYP24</strain>
    </source>
</reference>
<protein>
    <submittedName>
        <fullName evidence="1">Uncharacterized protein</fullName>
    </submittedName>
</protein>
<dbReference type="AlphaFoldDB" id="A0A6N2SQ80"/>
<proteinExistence type="predicted"/>
<evidence type="ECO:0000313" key="1">
    <source>
        <dbReference type="EMBL" id="VYS93890.1"/>
    </source>
</evidence>
<accession>A0A6N2SQ80</accession>
<gene>
    <name evidence="1" type="ORF">BDLFYP24_01564</name>
</gene>
<dbReference type="EMBL" id="CACRSP010000003">
    <property type="protein sequence ID" value="VYS93890.1"/>
    <property type="molecule type" value="Genomic_DNA"/>
</dbReference>